<keyword evidence="8" id="KW-1185">Reference proteome</keyword>
<dbReference type="Pfam" id="PF00126">
    <property type="entry name" value="HTH_1"/>
    <property type="match status" value="1"/>
</dbReference>
<evidence type="ECO:0000259" key="6">
    <source>
        <dbReference type="PROSITE" id="PS50931"/>
    </source>
</evidence>
<dbReference type="PANTHER" id="PTHR30346">
    <property type="entry name" value="TRANSCRIPTIONAL DUAL REGULATOR HCAR-RELATED"/>
    <property type="match status" value="1"/>
</dbReference>
<dbReference type="SUPFAM" id="SSF46785">
    <property type="entry name" value="Winged helix' DNA-binding domain"/>
    <property type="match status" value="1"/>
</dbReference>
<dbReference type="Pfam" id="PF03466">
    <property type="entry name" value="LysR_substrate"/>
    <property type="match status" value="1"/>
</dbReference>
<evidence type="ECO:0000256" key="1">
    <source>
        <dbReference type="ARBA" id="ARBA00009437"/>
    </source>
</evidence>
<dbReference type="GO" id="GO:0003700">
    <property type="term" value="F:DNA-binding transcription factor activity"/>
    <property type="evidence" value="ECO:0007669"/>
    <property type="project" value="InterPro"/>
</dbReference>
<feature type="domain" description="HTH lysR-type" evidence="6">
    <location>
        <begin position="1"/>
        <end position="58"/>
    </location>
</feature>
<dbReference type="FunFam" id="1.10.10.10:FF:000001">
    <property type="entry name" value="LysR family transcriptional regulator"/>
    <property type="match status" value="1"/>
</dbReference>
<keyword evidence="3" id="KW-0238">DNA-binding</keyword>
<reference evidence="7 8" key="1">
    <citation type="submission" date="2015-04" db="EMBL/GenBank/DDBJ databases">
        <title>Genome sequence of Kerstersia gyiorum CG1.</title>
        <authorList>
            <person name="Greninger A.L."/>
            <person name="Kozyreva V."/>
            <person name="Chaturvedi V."/>
        </authorList>
    </citation>
    <scope>NUCLEOTIDE SEQUENCE [LARGE SCALE GENOMIC DNA]</scope>
    <source>
        <strain evidence="7 8">CG1</strain>
    </source>
</reference>
<name>A0A171KVU0_9BURK</name>
<comment type="similarity">
    <text evidence="1">Belongs to the LysR transcriptional regulatory family.</text>
</comment>
<dbReference type="GO" id="GO:0032993">
    <property type="term" value="C:protein-DNA complex"/>
    <property type="evidence" value="ECO:0007669"/>
    <property type="project" value="TreeGrafter"/>
</dbReference>
<dbReference type="InterPro" id="IPR036388">
    <property type="entry name" value="WH-like_DNA-bd_sf"/>
</dbReference>
<keyword evidence="2" id="KW-0805">Transcription regulation</keyword>
<keyword evidence="4" id="KW-0804">Transcription</keyword>
<dbReference type="CDD" id="cd08414">
    <property type="entry name" value="PBP2_LTTR_aromatics_like"/>
    <property type="match status" value="1"/>
</dbReference>
<dbReference type="PANTHER" id="PTHR30346:SF0">
    <property type="entry name" value="HCA OPERON TRANSCRIPTIONAL ACTIVATOR HCAR"/>
    <property type="match status" value="1"/>
</dbReference>
<dbReference type="Gene3D" id="1.10.10.10">
    <property type="entry name" value="Winged helix-like DNA-binding domain superfamily/Winged helix DNA-binding domain"/>
    <property type="match status" value="1"/>
</dbReference>
<accession>A0A171KVU0</accession>
<dbReference type="Proteomes" id="UP000078084">
    <property type="component" value="Unassembled WGS sequence"/>
</dbReference>
<dbReference type="GO" id="GO:0003677">
    <property type="term" value="F:DNA binding"/>
    <property type="evidence" value="ECO:0007669"/>
    <property type="project" value="UniProtKB-KW"/>
</dbReference>
<dbReference type="InterPro" id="IPR000847">
    <property type="entry name" value="LysR_HTH_N"/>
</dbReference>
<dbReference type="PRINTS" id="PR00039">
    <property type="entry name" value="HTHLYSR"/>
</dbReference>
<dbReference type="AlphaFoldDB" id="A0A171KVU0"/>
<dbReference type="PROSITE" id="PS50931">
    <property type="entry name" value="HTH_LYSR"/>
    <property type="match status" value="1"/>
</dbReference>
<feature type="transmembrane region" description="Helical" evidence="5">
    <location>
        <begin position="228"/>
        <end position="247"/>
    </location>
</feature>
<evidence type="ECO:0000256" key="3">
    <source>
        <dbReference type="ARBA" id="ARBA00023125"/>
    </source>
</evidence>
<keyword evidence="5" id="KW-0812">Transmembrane</keyword>
<dbReference type="InterPro" id="IPR005119">
    <property type="entry name" value="LysR_subst-bd"/>
</dbReference>
<keyword evidence="5" id="KW-0472">Membrane</keyword>
<evidence type="ECO:0000256" key="5">
    <source>
        <dbReference type="SAM" id="Phobius"/>
    </source>
</evidence>
<dbReference type="SUPFAM" id="SSF53850">
    <property type="entry name" value="Periplasmic binding protein-like II"/>
    <property type="match status" value="1"/>
</dbReference>
<proteinExistence type="inferred from homology"/>
<dbReference type="InterPro" id="IPR036390">
    <property type="entry name" value="WH_DNA-bd_sf"/>
</dbReference>
<sequence length="308" mass="33819">MELRHLRHFVVAAQQENIASAARILCMVQPALTRSIQSLEDSVGVRLFVRHARGVKLTPAGQQFYQDAVRILQQTAQACNNAIQASEGVLGNLRLGVSPQHVWLPLIRSMLASFRNDHPQVTLALNMLQSGGQLDAIRRGELDAGFMFMRPREDPALSGILIHEESLVLAVPENSPYAIAPPARLCELSGEAYIGTPKESSLHFNDYVESEYRRLNFKPRVVQMGNNFLVMLGLVAAGMGIAIVPGVSRVMHPHGIVFHKVPDLDTQLDLELVWRTDDDSPVLARFLDVAYAAERPVPAGPGGVGEQV</sequence>
<organism evidence="7 8">
    <name type="scientific">Kerstersia gyiorum</name>
    <dbReference type="NCBI Taxonomy" id="206506"/>
    <lineage>
        <taxon>Bacteria</taxon>
        <taxon>Pseudomonadati</taxon>
        <taxon>Pseudomonadota</taxon>
        <taxon>Betaproteobacteria</taxon>
        <taxon>Burkholderiales</taxon>
        <taxon>Alcaligenaceae</taxon>
        <taxon>Kerstersia</taxon>
    </lineage>
</organism>
<evidence type="ECO:0000256" key="2">
    <source>
        <dbReference type="ARBA" id="ARBA00023015"/>
    </source>
</evidence>
<dbReference type="PATRIC" id="fig|206506.3.peg.321"/>
<evidence type="ECO:0000256" key="4">
    <source>
        <dbReference type="ARBA" id="ARBA00023163"/>
    </source>
</evidence>
<dbReference type="STRING" id="206506.AAV32_01415"/>
<protein>
    <submittedName>
        <fullName evidence="7">LysR family transcriptional regulator</fullName>
    </submittedName>
</protein>
<dbReference type="EMBL" id="LBNE01000001">
    <property type="protein sequence ID" value="KKO73007.1"/>
    <property type="molecule type" value="Genomic_DNA"/>
</dbReference>
<gene>
    <name evidence="7" type="ORF">AAV32_01415</name>
</gene>
<keyword evidence="5" id="KW-1133">Transmembrane helix</keyword>
<comment type="caution">
    <text evidence="7">The sequence shown here is derived from an EMBL/GenBank/DDBJ whole genome shotgun (WGS) entry which is preliminary data.</text>
</comment>
<dbReference type="Gene3D" id="3.40.190.10">
    <property type="entry name" value="Periplasmic binding protein-like II"/>
    <property type="match status" value="2"/>
</dbReference>
<evidence type="ECO:0000313" key="8">
    <source>
        <dbReference type="Proteomes" id="UP000078084"/>
    </source>
</evidence>
<dbReference type="RefSeq" id="WP_068366790.1">
    <property type="nucleotide sequence ID" value="NZ_LBNE01000001.1"/>
</dbReference>
<evidence type="ECO:0000313" key="7">
    <source>
        <dbReference type="EMBL" id="KKO73007.1"/>
    </source>
</evidence>